<keyword evidence="13" id="KW-0030">Aminoacyl-tRNA synthetase</keyword>
<reference evidence="18 19" key="1">
    <citation type="journal article" date="2016" name="Nat. Commun.">
        <title>Thousands of microbial genomes shed light on interconnected biogeochemical processes in an aquifer system.</title>
        <authorList>
            <person name="Anantharaman K."/>
            <person name="Brown C.T."/>
            <person name="Hug L.A."/>
            <person name="Sharon I."/>
            <person name="Castelle C.J."/>
            <person name="Probst A.J."/>
            <person name="Thomas B.C."/>
            <person name="Singh A."/>
            <person name="Wilkins M.J."/>
            <person name="Karaoz U."/>
            <person name="Brodie E.L."/>
            <person name="Williams K.H."/>
            <person name="Hubbard S.S."/>
            <person name="Banfield J.F."/>
        </authorList>
    </citation>
    <scope>NUCLEOTIDE SEQUENCE [LARGE SCALE GENOMIC DNA]</scope>
</reference>
<dbReference type="Pfam" id="PF01588">
    <property type="entry name" value="tRNA_bind"/>
    <property type="match status" value="1"/>
</dbReference>
<evidence type="ECO:0000256" key="3">
    <source>
        <dbReference type="ARBA" id="ARBA00011738"/>
    </source>
</evidence>
<dbReference type="AlphaFoldDB" id="A0A1F6TKG3"/>
<organism evidence="18 19">
    <name type="scientific">Candidatus Nomurabacteria bacterium GWB1_40_6</name>
    <dbReference type="NCBI Taxonomy" id="1801727"/>
    <lineage>
        <taxon>Bacteria</taxon>
        <taxon>Candidatus Nomuraibacteriota</taxon>
    </lineage>
</organism>
<dbReference type="Proteomes" id="UP000176484">
    <property type="component" value="Unassembled WGS sequence"/>
</dbReference>
<dbReference type="GO" id="GO:0005737">
    <property type="term" value="C:cytoplasm"/>
    <property type="evidence" value="ECO:0007669"/>
    <property type="project" value="UniProtKB-SubCell"/>
</dbReference>
<keyword evidence="12" id="KW-0648">Protein biosynthesis</keyword>
<evidence type="ECO:0000256" key="1">
    <source>
        <dbReference type="ARBA" id="ARBA00003314"/>
    </source>
</evidence>
<evidence type="ECO:0000256" key="4">
    <source>
        <dbReference type="ARBA" id="ARBA00012838"/>
    </source>
</evidence>
<proteinExistence type="predicted"/>
<dbReference type="GO" id="GO:0004825">
    <property type="term" value="F:methionine-tRNA ligase activity"/>
    <property type="evidence" value="ECO:0007669"/>
    <property type="project" value="UniProtKB-EC"/>
</dbReference>
<evidence type="ECO:0000256" key="10">
    <source>
        <dbReference type="ARBA" id="ARBA00022840"/>
    </source>
</evidence>
<evidence type="ECO:0000259" key="17">
    <source>
        <dbReference type="PROSITE" id="PS50886"/>
    </source>
</evidence>
<comment type="subunit">
    <text evidence="3">Homodimer.</text>
</comment>
<evidence type="ECO:0000256" key="2">
    <source>
        <dbReference type="ARBA" id="ARBA00004496"/>
    </source>
</evidence>
<dbReference type="GO" id="GO:0005524">
    <property type="term" value="F:ATP binding"/>
    <property type="evidence" value="ECO:0007669"/>
    <property type="project" value="UniProtKB-KW"/>
</dbReference>
<accession>A0A1F6TKG3</accession>
<dbReference type="InterPro" id="IPR012340">
    <property type="entry name" value="NA-bd_OB-fold"/>
</dbReference>
<evidence type="ECO:0000256" key="12">
    <source>
        <dbReference type="ARBA" id="ARBA00022917"/>
    </source>
</evidence>
<keyword evidence="9" id="KW-0547">Nucleotide-binding</keyword>
<keyword evidence="10" id="KW-0067">ATP-binding</keyword>
<evidence type="ECO:0000256" key="13">
    <source>
        <dbReference type="ARBA" id="ARBA00023146"/>
    </source>
</evidence>
<evidence type="ECO:0000256" key="8">
    <source>
        <dbReference type="ARBA" id="ARBA00022598"/>
    </source>
</evidence>
<keyword evidence="6" id="KW-0963">Cytoplasm</keyword>
<evidence type="ECO:0000313" key="18">
    <source>
        <dbReference type="EMBL" id="OGI45601.1"/>
    </source>
</evidence>
<dbReference type="SUPFAM" id="SSF50249">
    <property type="entry name" value="Nucleic acid-binding proteins"/>
    <property type="match status" value="1"/>
</dbReference>
<dbReference type="InterPro" id="IPR002547">
    <property type="entry name" value="tRNA-bd_dom"/>
</dbReference>
<dbReference type="InterPro" id="IPR051270">
    <property type="entry name" value="Tyrosine-tRNA_ligase_regulator"/>
</dbReference>
<dbReference type="PANTHER" id="PTHR11586">
    <property type="entry name" value="TRNA-AMINOACYLATION COFACTOR ARC1 FAMILY MEMBER"/>
    <property type="match status" value="1"/>
</dbReference>
<keyword evidence="8" id="KW-0436">Ligase</keyword>
<dbReference type="Gene3D" id="2.40.50.140">
    <property type="entry name" value="Nucleic acid-binding proteins"/>
    <property type="match status" value="1"/>
</dbReference>
<evidence type="ECO:0000256" key="7">
    <source>
        <dbReference type="ARBA" id="ARBA00022555"/>
    </source>
</evidence>
<keyword evidence="7 16" id="KW-0820">tRNA-binding</keyword>
<evidence type="ECO:0000256" key="14">
    <source>
        <dbReference type="ARBA" id="ARBA00030904"/>
    </source>
</evidence>
<comment type="caution">
    <text evidence="18">The sequence shown here is derived from an EMBL/GenBank/DDBJ whole genome shotgun (WGS) entry which is preliminary data.</text>
</comment>
<comment type="catalytic activity">
    <reaction evidence="15">
        <text>tRNA(Met) + L-methionine + ATP = L-methionyl-tRNA(Met) + AMP + diphosphate</text>
        <dbReference type="Rhea" id="RHEA:13481"/>
        <dbReference type="Rhea" id="RHEA-COMP:9667"/>
        <dbReference type="Rhea" id="RHEA-COMP:9698"/>
        <dbReference type="ChEBI" id="CHEBI:30616"/>
        <dbReference type="ChEBI" id="CHEBI:33019"/>
        <dbReference type="ChEBI" id="CHEBI:57844"/>
        <dbReference type="ChEBI" id="CHEBI:78442"/>
        <dbReference type="ChEBI" id="CHEBI:78530"/>
        <dbReference type="ChEBI" id="CHEBI:456215"/>
        <dbReference type="EC" id="6.1.1.10"/>
    </reaction>
</comment>
<evidence type="ECO:0000313" key="19">
    <source>
        <dbReference type="Proteomes" id="UP000176484"/>
    </source>
</evidence>
<name>A0A1F6TKG3_9BACT</name>
<evidence type="ECO:0000256" key="11">
    <source>
        <dbReference type="ARBA" id="ARBA00022884"/>
    </source>
</evidence>
<dbReference type="FunFam" id="2.40.50.140:FF:000042">
    <property type="entry name" value="Methionine--tRNA ligase"/>
    <property type="match status" value="1"/>
</dbReference>
<protein>
    <recommendedName>
        <fullName evidence="5">Methionine--tRNA ligase</fullName>
        <ecNumber evidence="4">6.1.1.10</ecNumber>
    </recommendedName>
    <alternativeName>
        <fullName evidence="14">Methionyl-tRNA synthetase</fullName>
    </alternativeName>
</protein>
<evidence type="ECO:0000256" key="6">
    <source>
        <dbReference type="ARBA" id="ARBA00022490"/>
    </source>
</evidence>
<feature type="domain" description="TRNA-binding" evidence="17">
    <location>
        <begin position="6"/>
        <end position="108"/>
    </location>
</feature>
<gene>
    <name evidence="18" type="ORF">A2121_02720</name>
</gene>
<comment type="subcellular location">
    <subcellularLocation>
        <location evidence="2">Cytoplasm</location>
    </subcellularLocation>
</comment>
<sequence length="108" mass="11771">MISIDEFKKLEIKIGHIISAEKVPETDKLLRLSVDFGEGTARQIISGISAFFPDVSVLVGKRCAFATNLEPRTIKDLESQGMILAVSGDNFFSLLETTKDVPEGSAVK</sequence>
<evidence type="ECO:0000256" key="16">
    <source>
        <dbReference type="PROSITE-ProRule" id="PRU00209"/>
    </source>
</evidence>
<evidence type="ECO:0000256" key="9">
    <source>
        <dbReference type="ARBA" id="ARBA00022741"/>
    </source>
</evidence>
<dbReference type="EMBL" id="MFTD01000044">
    <property type="protein sequence ID" value="OGI45601.1"/>
    <property type="molecule type" value="Genomic_DNA"/>
</dbReference>
<dbReference type="PANTHER" id="PTHR11586:SF37">
    <property type="entry name" value="TRNA-BINDING DOMAIN-CONTAINING PROTEIN"/>
    <property type="match status" value="1"/>
</dbReference>
<comment type="function">
    <text evidence="1">Is required not only for elongation of protein synthesis but also for the initiation of all mRNA translation through initiator tRNA(fMet) aminoacylation.</text>
</comment>
<dbReference type="PROSITE" id="PS50886">
    <property type="entry name" value="TRBD"/>
    <property type="match status" value="1"/>
</dbReference>
<dbReference type="GO" id="GO:0000049">
    <property type="term" value="F:tRNA binding"/>
    <property type="evidence" value="ECO:0007669"/>
    <property type="project" value="UniProtKB-UniRule"/>
</dbReference>
<dbReference type="EC" id="6.1.1.10" evidence="4"/>
<evidence type="ECO:0000256" key="15">
    <source>
        <dbReference type="ARBA" id="ARBA00047364"/>
    </source>
</evidence>
<evidence type="ECO:0000256" key="5">
    <source>
        <dbReference type="ARBA" id="ARBA00018753"/>
    </source>
</evidence>
<dbReference type="GO" id="GO:0006412">
    <property type="term" value="P:translation"/>
    <property type="evidence" value="ECO:0007669"/>
    <property type="project" value="UniProtKB-KW"/>
</dbReference>
<keyword evidence="11 16" id="KW-0694">RNA-binding</keyword>